<name>A0A6P8IFJ3_ACTTE</name>
<feature type="domain" description="Vitellinogen open beta-sheet" evidence="1">
    <location>
        <begin position="7"/>
        <end position="97"/>
    </location>
</feature>
<dbReference type="GO" id="GO:0005319">
    <property type="term" value="F:lipid transporter activity"/>
    <property type="evidence" value="ECO:0007669"/>
    <property type="project" value="InterPro"/>
</dbReference>
<organism evidence="2 3">
    <name type="scientific">Actinia tenebrosa</name>
    <name type="common">Australian red waratah sea anemone</name>
    <dbReference type="NCBI Taxonomy" id="6105"/>
    <lineage>
        <taxon>Eukaryota</taxon>
        <taxon>Metazoa</taxon>
        <taxon>Cnidaria</taxon>
        <taxon>Anthozoa</taxon>
        <taxon>Hexacorallia</taxon>
        <taxon>Actiniaria</taxon>
        <taxon>Actiniidae</taxon>
        <taxon>Actinia</taxon>
    </lineage>
</organism>
<keyword evidence="2" id="KW-1185">Reference proteome</keyword>
<protein>
    <submittedName>
        <fullName evidence="3">Uncharacterized protein LOC116300683</fullName>
    </submittedName>
</protein>
<dbReference type="OrthoDB" id="6484170at2759"/>
<dbReference type="Gene3D" id="2.20.80.10">
    <property type="entry name" value="Lipovitellin-phosvitin complex, chain A, domain 4"/>
    <property type="match status" value="1"/>
</dbReference>
<dbReference type="InterPro" id="IPR015255">
    <property type="entry name" value="Vitellinogen_open_b-sht"/>
</dbReference>
<accession>A0A6P8IFJ3</accession>
<reference evidence="3" key="1">
    <citation type="submission" date="2025-08" db="UniProtKB">
        <authorList>
            <consortium name="RefSeq"/>
        </authorList>
    </citation>
    <scope>IDENTIFICATION</scope>
    <source>
        <tissue evidence="3">Tentacle</tissue>
    </source>
</reference>
<dbReference type="Proteomes" id="UP000515163">
    <property type="component" value="Unplaced"/>
</dbReference>
<dbReference type="SUPFAM" id="SSF56968">
    <property type="entry name" value="Lipovitellin-phosvitin complex, beta-sheet shell regions"/>
    <property type="match status" value="1"/>
</dbReference>
<dbReference type="AlphaFoldDB" id="A0A6P8IFJ3"/>
<dbReference type="Pfam" id="PF09172">
    <property type="entry name" value="Vit_open_b-sht"/>
    <property type="match status" value="1"/>
</dbReference>
<feature type="unsure residue" description="I or L" evidence="3">
    <location>
        <position position="52"/>
    </location>
</feature>
<dbReference type="InterPro" id="IPR015819">
    <property type="entry name" value="Lipid_transp_b-sht_shell"/>
</dbReference>
<evidence type="ECO:0000313" key="2">
    <source>
        <dbReference type="Proteomes" id="UP000515163"/>
    </source>
</evidence>
<sequence>MAVAGNTDTSFTKSMLFLDVEAAIPTILGLPLKLEAKGTAVVSAVENKDPVLFFGPVTFNYLGNRKISAVVEIASRFGVDSIFAENQFIISRNTLYTPSQSGTMQVLNTGL</sequence>
<dbReference type="RefSeq" id="XP_031565453.1">
    <property type="nucleotide sequence ID" value="XM_031709593.1"/>
</dbReference>
<proteinExistence type="predicted"/>
<dbReference type="InParanoid" id="A0A6P8IFJ3"/>
<evidence type="ECO:0000259" key="1">
    <source>
        <dbReference type="Pfam" id="PF09172"/>
    </source>
</evidence>
<gene>
    <name evidence="3" type="primary">LOC116300683</name>
</gene>
<dbReference type="KEGG" id="aten:116300683"/>
<evidence type="ECO:0000313" key="3">
    <source>
        <dbReference type="RefSeq" id="XP_031565453.1"/>
    </source>
</evidence>